<proteinExistence type="predicted"/>
<sequence length="114" mass="12514">MHAAPSIFIFPAGPEATRRRRTLLKRRKQPQDLRIFSTTEDNFRFGYPDYPGIADAIAELHCMAIDHCFPASGSNDDGLQDGDGGHRRRVIGGGLAGDRGWRTGGVQQHLGVRG</sequence>
<accession>A0ABQ4Q5Y9</accession>
<name>A0ABQ4Q5Y9_9BURK</name>
<protein>
    <submittedName>
        <fullName evidence="2">Uncharacterized protein</fullName>
    </submittedName>
</protein>
<organism evidence="2 3">
    <name type="scientific">Noviherbaspirillum aridicola</name>
    <dbReference type="NCBI Taxonomy" id="2849687"/>
    <lineage>
        <taxon>Bacteria</taxon>
        <taxon>Pseudomonadati</taxon>
        <taxon>Pseudomonadota</taxon>
        <taxon>Betaproteobacteria</taxon>
        <taxon>Burkholderiales</taxon>
        <taxon>Oxalobacteraceae</taxon>
        <taxon>Noviherbaspirillum</taxon>
    </lineage>
</organism>
<evidence type="ECO:0000313" key="3">
    <source>
        <dbReference type="Proteomes" id="UP000887222"/>
    </source>
</evidence>
<evidence type="ECO:0000256" key="1">
    <source>
        <dbReference type="SAM" id="MobiDB-lite"/>
    </source>
</evidence>
<keyword evidence="3" id="KW-1185">Reference proteome</keyword>
<reference evidence="2 3" key="1">
    <citation type="journal article" date="2022" name="Int. J. Syst. Evol. Microbiol.">
        <title>Noviherbaspirillum aridicola sp. nov., isolated from an arid soil in Pakistan.</title>
        <authorList>
            <person name="Khan I.U."/>
            <person name="Saqib M."/>
            <person name="Amin A."/>
            <person name="Hussain F."/>
            <person name="Li L."/>
            <person name="Liu Y.H."/>
            <person name="Fang B.Z."/>
            <person name="Ahmed I."/>
            <person name="Li W.J."/>
        </authorList>
    </citation>
    <scope>NUCLEOTIDE SEQUENCE [LARGE SCALE GENOMIC DNA]</scope>
    <source>
        <strain evidence="2 3">NCCP-691</strain>
    </source>
</reference>
<gene>
    <name evidence="2" type="ORF">NCCP691_24500</name>
</gene>
<dbReference type="EMBL" id="BPMK01000010">
    <property type="protein sequence ID" value="GIZ52436.1"/>
    <property type="molecule type" value="Genomic_DNA"/>
</dbReference>
<feature type="region of interest" description="Disordered" evidence="1">
    <location>
        <begin position="79"/>
        <end position="114"/>
    </location>
</feature>
<dbReference type="Proteomes" id="UP000887222">
    <property type="component" value="Unassembled WGS sequence"/>
</dbReference>
<evidence type="ECO:0000313" key="2">
    <source>
        <dbReference type="EMBL" id="GIZ52436.1"/>
    </source>
</evidence>
<comment type="caution">
    <text evidence="2">The sequence shown here is derived from an EMBL/GenBank/DDBJ whole genome shotgun (WGS) entry which is preliminary data.</text>
</comment>